<gene>
    <name evidence="7" type="ORF">PXEA_LOCUS4550</name>
</gene>
<sequence>MQLASFFFICWATSALFYLYSALLGAPGYAAPFVLVLFLLAYLFQPFNICHYRARRWLIRILYTSG</sequence>
<feature type="transmembrane region" description="Helical" evidence="5">
    <location>
        <begin position="29"/>
        <end position="50"/>
    </location>
</feature>
<evidence type="ECO:0000313" key="8">
    <source>
        <dbReference type="Proteomes" id="UP000784294"/>
    </source>
</evidence>
<dbReference type="GO" id="GO:0016020">
    <property type="term" value="C:membrane"/>
    <property type="evidence" value="ECO:0007669"/>
    <property type="project" value="UniProtKB-SubCell"/>
</dbReference>
<evidence type="ECO:0000259" key="6">
    <source>
        <dbReference type="Pfam" id="PF03124"/>
    </source>
</evidence>
<keyword evidence="4 5" id="KW-0472">Membrane</keyword>
<dbReference type="Proteomes" id="UP000784294">
    <property type="component" value="Unassembled WGS sequence"/>
</dbReference>
<evidence type="ECO:0000256" key="5">
    <source>
        <dbReference type="SAM" id="Phobius"/>
    </source>
</evidence>
<evidence type="ECO:0000256" key="4">
    <source>
        <dbReference type="ARBA" id="ARBA00023136"/>
    </source>
</evidence>
<keyword evidence="2 5" id="KW-0812">Transmembrane</keyword>
<evidence type="ECO:0000256" key="2">
    <source>
        <dbReference type="ARBA" id="ARBA00022692"/>
    </source>
</evidence>
<feature type="transmembrane region" description="Helical" evidence="5">
    <location>
        <begin position="5"/>
        <end position="23"/>
    </location>
</feature>
<keyword evidence="3 5" id="KW-1133">Transmembrane helix</keyword>
<dbReference type="AlphaFoldDB" id="A0A448WGC8"/>
<comment type="caution">
    <text evidence="7">The sequence shown here is derived from an EMBL/GenBank/DDBJ whole genome shotgun (WGS) entry which is preliminary data.</text>
</comment>
<evidence type="ECO:0000256" key="1">
    <source>
        <dbReference type="ARBA" id="ARBA00004141"/>
    </source>
</evidence>
<feature type="domain" description="EXS" evidence="6">
    <location>
        <begin position="2"/>
        <end position="63"/>
    </location>
</feature>
<keyword evidence="8" id="KW-1185">Reference proteome</keyword>
<dbReference type="InterPro" id="IPR004342">
    <property type="entry name" value="EXS_C"/>
</dbReference>
<comment type="subcellular location">
    <subcellularLocation>
        <location evidence="1">Membrane</location>
        <topology evidence="1">Multi-pass membrane protein</topology>
    </subcellularLocation>
</comment>
<protein>
    <recommendedName>
        <fullName evidence="6">EXS domain-containing protein</fullName>
    </recommendedName>
</protein>
<proteinExistence type="predicted"/>
<name>A0A448WGC8_9PLAT</name>
<evidence type="ECO:0000256" key="3">
    <source>
        <dbReference type="ARBA" id="ARBA00022989"/>
    </source>
</evidence>
<dbReference type="EMBL" id="CAAALY010010856">
    <property type="protein sequence ID" value="VEL11110.1"/>
    <property type="molecule type" value="Genomic_DNA"/>
</dbReference>
<accession>A0A448WGC8</accession>
<reference evidence="7" key="1">
    <citation type="submission" date="2018-11" db="EMBL/GenBank/DDBJ databases">
        <authorList>
            <consortium name="Pathogen Informatics"/>
        </authorList>
    </citation>
    <scope>NUCLEOTIDE SEQUENCE</scope>
</reference>
<dbReference type="Pfam" id="PF03124">
    <property type="entry name" value="EXS"/>
    <property type="match status" value="1"/>
</dbReference>
<evidence type="ECO:0000313" key="7">
    <source>
        <dbReference type="EMBL" id="VEL11110.1"/>
    </source>
</evidence>
<organism evidence="7 8">
    <name type="scientific">Protopolystoma xenopodis</name>
    <dbReference type="NCBI Taxonomy" id="117903"/>
    <lineage>
        <taxon>Eukaryota</taxon>
        <taxon>Metazoa</taxon>
        <taxon>Spiralia</taxon>
        <taxon>Lophotrochozoa</taxon>
        <taxon>Platyhelminthes</taxon>
        <taxon>Monogenea</taxon>
        <taxon>Polyopisthocotylea</taxon>
        <taxon>Polystomatidea</taxon>
        <taxon>Polystomatidae</taxon>
        <taxon>Protopolystoma</taxon>
    </lineage>
</organism>